<keyword evidence="2" id="KW-1185">Reference proteome</keyword>
<evidence type="ECO:0000313" key="2">
    <source>
        <dbReference type="Proteomes" id="UP000663873"/>
    </source>
</evidence>
<gene>
    <name evidence="1" type="ORF">UJA718_LOCUS45352</name>
</gene>
<feature type="non-terminal residue" evidence="1">
    <location>
        <position position="1"/>
    </location>
</feature>
<evidence type="ECO:0000313" key="1">
    <source>
        <dbReference type="EMBL" id="CAF4897382.1"/>
    </source>
</evidence>
<sequence>NREQRKEQIRSKIRALGKVAKAYQSLRELSENVVTLRGLTPSTSLTELNNNNDVKSETEVAASMLRDKTVTTKERFSKAK</sequence>
<proteinExistence type="predicted"/>
<protein>
    <submittedName>
        <fullName evidence="1">Uncharacterized protein</fullName>
    </submittedName>
</protein>
<organism evidence="1 2">
    <name type="scientific">Rotaria socialis</name>
    <dbReference type="NCBI Taxonomy" id="392032"/>
    <lineage>
        <taxon>Eukaryota</taxon>
        <taxon>Metazoa</taxon>
        <taxon>Spiralia</taxon>
        <taxon>Gnathifera</taxon>
        <taxon>Rotifera</taxon>
        <taxon>Eurotatoria</taxon>
        <taxon>Bdelloidea</taxon>
        <taxon>Philodinida</taxon>
        <taxon>Philodinidae</taxon>
        <taxon>Rotaria</taxon>
    </lineage>
</organism>
<comment type="caution">
    <text evidence="1">The sequence shown here is derived from an EMBL/GenBank/DDBJ whole genome shotgun (WGS) entry which is preliminary data.</text>
</comment>
<dbReference type="Proteomes" id="UP000663873">
    <property type="component" value="Unassembled WGS sequence"/>
</dbReference>
<accession>A0A821UWG7</accession>
<dbReference type="AlphaFoldDB" id="A0A821UWG7"/>
<reference evidence="1" key="1">
    <citation type="submission" date="2021-02" db="EMBL/GenBank/DDBJ databases">
        <authorList>
            <person name="Nowell W R."/>
        </authorList>
    </citation>
    <scope>NUCLEOTIDE SEQUENCE</scope>
</reference>
<name>A0A821UWG7_9BILA</name>
<feature type="non-terminal residue" evidence="1">
    <location>
        <position position="80"/>
    </location>
</feature>
<dbReference type="EMBL" id="CAJOBP010075565">
    <property type="protein sequence ID" value="CAF4897382.1"/>
    <property type="molecule type" value="Genomic_DNA"/>
</dbReference>